<accession>A0A1D7TGQ2</accession>
<dbReference type="GO" id="GO:0003677">
    <property type="term" value="F:DNA binding"/>
    <property type="evidence" value="ECO:0007669"/>
    <property type="project" value="UniProtKB-KW"/>
</dbReference>
<dbReference type="STRING" id="1193502.SHALO_0369"/>
<dbReference type="SUPFAM" id="SSF47598">
    <property type="entry name" value="Ribbon-helix-helix"/>
    <property type="match status" value="1"/>
</dbReference>
<keyword evidence="2" id="KW-0238">DNA-binding</keyword>
<protein>
    <submittedName>
        <fullName evidence="2">Putative DNA-binding protein</fullName>
    </submittedName>
</protein>
<dbReference type="KEGG" id="shal:SHALO_0369"/>
<dbReference type="InterPro" id="IPR002145">
    <property type="entry name" value="CopG"/>
</dbReference>
<feature type="domain" description="Ribbon-helix-helix protein CopG" evidence="1">
    <location>
        <begin position="5"/>
        <end position="40"/>
    </location>
</feature>
<evidence type="ECO:0000259" key="1">
    <source>
        <dbReference type="Pfam" id="PF01402"/>
    </source>
</evidence>
<sequence>MKQAINIRLEKEMIDTLDEYAGELDKSRTSLIEKAIELYFDTLDEMVADKRIDNLKSGKSTVISLGEVFKQAGINV</sequence>
<proteinExistence type="predicted"/>
<reference evidence="3" key="1">
    <citation type="submission" date="2016-08" db="EMBL/GenBank/DDBJ databases">
        <title>Complete genome sequence of the organohalide-respiring Epsilonproteobacterium Sulfurospirillum halorespirans.</title>
        <authorList>
            <person name="Goris T."/>
            <person name="Zimmermann J."/>
            <person name="Schenz B."/>
            <person name="Lemos M."/>
            <person name="Hackermueller J."/>
            <person name="Diekert G."/>
        </authorList>
    </citation>
    <scope>NUCLEOTIDE SEQUENCE [LARGE SCALE GENOMIC DNA]</scope>
    <source>
        <strain>DSM 13726</strain>
        <strain evidence="3">PCE-M2</strain>
    </source>
</reference>
<keyword evidence="3" id="KW-1185">Reference proteome</keyword>
<dbReference type="InterPro" id="IPR010985">
    <property type="entry name" value="Ribbon_hlx_hlx"/>
</dbReference>
<evidence type="ECO:0000313" key="2">
    <source>
        <dbReference type="EMBL" id="AOO64166.1"/>
    </source>
</evidence>
<dbReference type="RefSeq" id="WP_025343565.1">
    <property type="nucleotide sequence ID" value="NZ_CP017111.1"/>
</dbReference>
<dbReference type="InterPro" id="IPR013321">
    <property type="entry name" value="Arc_rbn_hlx_hlx"/>
</dbReference>
<dbReference type="Pfam" id="PF01402">
    <property type="entry name" value="RHH_1"/>
    <property type="match status" value="1"/>
</dbReference>
<name>A0A1D7TGQ2_9BACT</name>
<dbReference type="AlphaFoldDB" id="A0A1D7TGQ2"/>
<dbReference type="GO" id="GO:0006355">
    <property type="term" value="P:regulation of DNA-templated transcription"/>
    <property type="evidence" value="ECO:0007669"/>
    <property type="project" value="InterPro"/>
</dbReference>
<dbReference type="Proteomes" id="UP000094609">
    <property type="component" value="Chromosome"/>
</dbReference>
<dbReference type="PATRIC" id="fig|1193502.14.peg.377"/>
<dbReference type="EMBL" id="CP017111">
    <property type="protein sequence ID" value="AOO64166.1"/>
    <property type="molecule type" value="Genomic_DNA"/>
</dbReference>
<gene>
    <name evidence="2" type="ORF">SHALO_0369</name>
</gene>
<dbReference type="Gene3D" id="1.10.1220.10">
    <property type="entry name" value="Met repressor-like"/>
    <property type="match status" value="1"/>
</dbReference>
<evidence type="ECO:0000313" key="3">
    <source>
        <dbReference type="Proteomes" id="UP000094609"/>
    </source>
</evidence>
<organism evidence="2 3">
    <name type="scientific">Sulfurospirillum halorespirans DSM 13726</name>
    <dbReference type="NCBI Taxonomy" id="1193502"/>
    <lineage>
        <taxon>Bacteria</taxon>
        <taxon>Pseudomonadati</taxon>
        <taxon>Campylobacterota</taxon>
        <taxon>Epsilonproteobacteria</taxon>
        <taxon>Campylobacterales</taxon>
        <taxon>Sulfurospirillaceae</taxon>
        <taxon>Sulfurospirillum</taxon>
    </lineage>
</organism>